<reference evidence="1 2" key="1">
    <citation type="submission" date="2017-03" db="EMBL/GenBank/DDBJ databases">
        <title>Genome analysis of strain PAMC 26577.</title>
        <authorList>
            <person name="Oh H.-M."/>
            <person name="Yang J.-A."/>
        </authorList>
    </citation>
    <scope>NUCLEOTIDE SEQUENCE [LARGE SCALE GENOMIC DNA]</scope>
    <source>
        <strain evidence="1 2">PAMC 26577</strain>
    </source>
</reference>
<gene>
    <name evidence="1" type="ORF">PAMC26577_11365</name>
</gene>
<proteinExistence type="predicted"/>
<comment type="caution">
    <text evidence="1">The sequence shown here is derived from an EMBL/GenBank/DDBJ whole genome shotgun (WGS) entry which is preliminary data.</text>
</comment>
<dbReference type="EMBL" id="NBTZ01000038">
    <property type="protein sequence ID" value="OTP76275.1"/>
    <property type="molecule type" value="Genomic_DNA"/>
</dbReference>
<evidence type="ECO:0000313" key="2">
    <source>
        <dbReference type="Proteomes" id="UP000195221"/>
    </source>
</evidence>
<evidence type="ECO:0000313" key="1">
    <source>
        <dbReference type="EMBL" id="OTP76275.1"/>
    </source>
</evidence>
<accession>A0A242MY09</accession>
<protein>
    <submittedName>
        <fullName evidence="1">Uncharacterized protein</fullName>
    </submittedName>
</protein>
<sequence length="39" mass="4418">MRSLVDDEIGKWVGLVKVIHRHVAPRFLAQADYIAGLSR</sequence>
<name>A0A242MY09_CABSO</name>
<dbReference type="AlphaFoldDB" id="A0A242MY09"/>
<dbReference type="Proteomes" id="UP000195221">
    <property type="component" value="Unassembled WGS sequence"/>
</dbReference>
<organism evidence="1 2">
    <name type="scientific">Caballeronia sordidicola</name>
    <name type="common">Burkholderia sordidicola</name>
    <dbReference type="NCBI Taxonomy" id="196367"/>
    <lineage>
        <taxon>Bacteria</taxon>
        <taxon>Pseudomonadati</taxon>
        <taxon>Pseudomonadota</taxon>
        <taxon>Betaproteobacteria</taxon>
        <taxon>Burkholderiales</taxon>
        <taxon>Burkholderiaceae</taxon>
        <taxon>Caballeronia</taxon>
    </lineage>
</organism>